<feature type="transmembrane region" description="Helical" evidence="9">
    <location>
        <begin position="376"/>
        <end position="399"/>
    </location>
</feature>
<feature type="transmembrane region" description="Helical" evidence="9">
    <location>
        <begin position="158"/>
        <end position="181"/>
    </location>
</feature>
<dbReference type="InterPro" id="IPR038770">
    <property type="entry name" value="Na+/solute_symporter_sf"/>
</dbReference>
<dbReference type="InterPro" id="IPR016152">
    <property type="entry name" value="PTrfase/Anion_transptr"/>
</dbReference>
<feature type="transmembrane region" description="Helical" evidence="9">
    <location>
        <begin position="38"/>
        <end position="56"/>
    </location>
</feature>
<dbReference type="Gene3D" id="3.40.50.720">
    <property type="entry name" value="NAD(P)-binding Rossmann-like Domain"/>
    <property type="match status" value="1"/>
</dbReference>
<feature type="transmembrane region" description="Helical" evidence="9">
    <location>
        <begin position="224"/>
        <end position="243"/>
    </location>
</feature>
<dbReference type="FunCoup" id="A0A317ZLL5">
    <property type="interactions" value="77"/>
</dbReference>
<feature type="domain" description="PTS EIIA type-2" evidence="10">
    <location>
        <begin position="604"/>
        <end position="746"/>
    </location>
</feature>
<evidence type="ECO:0000256" key="3">
    <source>
        <dbReference type="ARBA" id="ARBA00022449"/>
    </source>
</evidence>
<dbReference type="GO" id="GO:0006813">
    <property type="term" value="P:potassium ion transport"/>
    <property type="evidence" value="ECO:0007669"/>
    <property type="project" value="InterPro"/>
</dbReference>
<reference evidence="11 12" key="1">
    <citation type="submission" date="2018-05" db="EMBL/GenBank/DDBJ databases">
        <title>Coraliomargarita sinensis sp. nov., isolated from a marine solar saltern.</title>
        <authorList>
            <person name="Zhou L.Y."/>
        </authorList>
    </citation>
    <scope>NUCLEOTIDE SEQUENCE [LARGE SCALE GENOMIC DNA]</scope>
    <source>
        <strain evidence="11 12">WN38</strain>
    </source>
</reference>
<dbReference type="GO" id="GO:1902600">
    <property type="term" value="P:proton transmembrane transport"/>
    <property type="evidence" value="ECO:0007669"/>
    <property type="project" value="InterPro"/>
</dbReference>
<comment type="caution">
    <text evidence="11">The sequence shown here is derived from an EMBL/GenBank/DDBJ whole genome shotgun (WGS) entry which is preliminary data.</text>
</comment>
<evidence type="ECO:0000256" key="4">
    <source>
        <dbReference type="ARBA" id="ARBA00022475"/>
    </source>
</evidence>
<evidence type="ECO:0000313" key="11">
    <source>
        <dbReference type="EMBL" id="PXA04271.1"/>
    </source>
</evidence>
<feature type="transmembrane region" description="Helical" evidence="9">
    <location>
        <begin position="100"/>
        <end position="120"/>
    </location>
</feature>
<keyword evidence="12" id="KW-1185">Reference proteome</keyword>
<evidence type="ECO:0000256" key="9">
    <source>
        <dbReference type="SAM" id="Phobius"/>
    </source>
</evidence>
<dbReference type="InterPro" id="IPR002178">
    <property type="entry name" value="PTS_EIIA_type-2_dom"/>
</dbReference>
<dbReference type="Gene3D" id="1.20.1530.20">
    <property type="match status" value="1"/>
</dbReference>
<evidence type="ECO:0000256" key="1">
    <source>
        <dbReference type="ARBA" id="ARBA00004651"/>
    </source>
</evidence>
<dbReference type="RefSeq" id="WP_110130724.1">
    <property type="nucleotide sequence ID" value="NZ_QHJQ01000004.1"/>
</dbReference>
<feature type="transmembrane region" description="Helical" evidence="9">
    <location>
        <begin position="62"/>
        <end position="79"/>
    </location>
</feature>
<dbReference type="GO" id="GO:0005886">
    <property type="term" value="C:plasma membrane"/>
    <property type="evidence" value="ECO:0007669"/>
    <property type="project" value="UniProtKB-SubCell"/>
</dbReference>
<proteinExistence type="predicted"/>
<keyword evidence="3" id="KW-0050">Antiport</keyword>
<evidence type="ECO:0000313" key="12">
    <source>
        <dbReference type="Proteomes" id="UP000247099"/>
    </source>
</evidence>
<dbReference type="Proteomes" id="UP000247099">
    <property type="component" value="Unassembled WGS sequence"/>
</dbReference>
<dbReference type="InterPro" id="IPR003148">
    <property type="entry name" value="RCK_N"/>
</dbReference>
<feature type="transmembrane region" description="Helical" evidence="9">
    <location>
        <begin position="193"/>
        <end position="212"/>
    </location>
</feature>
<evidence type="ECO:0000256" key="5">
    <source>
        <dbReference type="ARBA" id="ARBA00022692"/>
    </source>
</evidence>
<dbReference type="Pfam" id="PF00359">
    <property type="entry name" value="PTS_EIIA_2"/>
    <property type="match status" value="1"/>
</dbReference>
<feature type="transmembrane region" description="Helical" evidence="9">
    <location>
        <begin position="126"/>
        <end position="146"/>
    </location>
</feature>
<evidence type="ECO:0000256" key="6">
    <source>
        <dbReference type="ARBA" id="ARBA00022989"/>
    </source>
</evidence>
<dbReference type="InterPro" id="IPR006153">
    <property type="entry name" value="Cation/H_exchanger_TM"/>
</dbReference>
<dbReference type="PANTHER" id="PTHR32507:SF0">
    <property type="entry name" value="NA(+)_H(+) ANTIPORTER 2-RELATED"/>
    <property type="match status" value="1"/>
</dbReference>
<accession>A0A317ZLL5</accession>
<dbReference type="AlphaFoldDB" id="A0A317ZLL5"/>
<evidence type="ECO:0000259" key="10">
    <source>
        <dbReference type="PROSITE" id="PS51094"/>
    </source>
</evidence>
<evidence type="ECO:0000256" key="2">
    <source>
        <dbReference type="ARBA" id="ARBA00022448"/>
    </source>
</evidence>
<protein>
    <recommendedName>
        <fullName evidence="10">PTS EIIA type-2 domain-containing protein</fullName>
    </recommendedName>
</protein>
<dbReference type="PANTHER" id="PTHR32507">
    <property type="entry name" value="NA(+)/H(+) ANTIPORTER 1"/>
    <property type="match status" value="1"/>
</dbReference>
<dbReference type="Gene3D" id="3.40.930.10">
    <property type="entry name" value="Mannitol-specific EII, Chain A"/>
    <property type="match status" value="1"/>
</dbReference>
<comment type="subcellular location">
    <subcellularLocation>
        <location evidence="1">Cell membrane</location>
        <topology evidence="1">Multi-pass membrane protein</topology>
    </subcellularLocation>
</comment>
<feature type="transmembrane region" description="Helical" evidence="9">
    <location>
        <begin position="277"/>
        <end position="295"/>
    </location>
</feature>
<dbReference type="OrthoDB" id="570124at2"/>
<name>A0A317ZLL5_9BACT</name>
<organism evidence="11 12">
    <name type="scientific">Coraliomargarita sinensis</name>
    <dbReference type="NCBI Taxonomy" id="2174842"/>
    <lineage>
        <taxon>Bacteria</taxon>
        <taxon>Pseudomonadati</taxon>
        <taxon>Verrucomicrobiota</taxon>
        <taxon>Opitutia</taxon>
        <taxon>Puniceicoccales</taxon>
        <taxon>Coraliomargaritaceae</taxon>
        <taxon>Coraliomargarita</taxon>
    </lineage>
</organism>
<sequence>MTTFLAVTETQGALWSICFAVGAGCLLTVLSRRLHLPTIVLLLLGGFAMGPEGLHLIEPDALGAYLPMIVSMAVGLILFEGGLTLDLKEFTHTSAVIKRLLTVGVLITWFGAALTAWLVFDTSPSYALLMGSCVIVTGPTVIVPLLRRVRVHQKLSSILHWEGVLIDSIGVFIAILCFEWVVEGGGTVALPNFIIRVVSGVGIGMAGGYAIYWMMKRGWVPDNIVNAFSVASAMLIFGATEIIKPEAGLLSVTIAGLIVGLKKPRQLREIKAFKAEIVDLLIGMLFILLVARLELQQFKDFFLMGGGWILFSVILLIRPASVIVSSWGTPLNAREKALLSWVAPRGVVAASMASLFALSLGKQEEPVGDPALLESFVYSVICATVLIQGLSAGIFARLLRLQRPAPSDLVIIGAHYFGRELARKLAREGEEDEQAVILLDTNSRNVSLAQKEGLNAIRADGMEAEKLYENEERLYGTGTVLALTDNVELNQLLMQRWAEQLDNERVFGWVPKDSPTSEDQLTGQSVFANLARPAVISTELMQGESSLESIEWDEEKNLPTGDWHPLYLLRGRQLKPVPSDAALKEIAKAEDEVLCLRRSEGFLYRALNSGQYLDVECDSVQALYRQLVDVAVEDNPKLTKEQILDDLMEQGGNKPAFYKRSIAIPHVYCDELESRLCYVAKLRQPLHLSETQQDLSFVFFLLSPSGDTEGHLTALSEIARCCRAERKRQLITDSKSLDEVMLAITA</sequence>
<keyword evidence="5 9" id="KW-0812">Transmembrane</keyword>
<evidence type="ECO:0000256" key="7">
    <source>
        <dbReference type="ARBA" id="ARBA00023065"/>
    </source>
</evidence>
<keyword evidence="4" id="KW-1003">Cell membrane</keyword>
<dbReference type="EMBL" id="QHJQ01000004">
    <property type="protein sequence ID" value="PXA04271.1"/>
    <property type="molecule type" value="Genomic_DNA"/>
</dbReference>
<feature type="transmembrane region" description="Helical" evidence="9">
    <location>
        <begin position="338"/>
        <end position="356"/>
    </location>
</feature>
<dbReference type="Pfam" id="PF02254">
    <property type="entry name" value="TrkA_N"/>
    <property type="match status" value="1"/>
</dbReference>
<dbReference type="Pfam" id="PF00999">
    <property type="entry name" value="Na_H_Exchanger"/>
    <property type="match status" value="1"/>
</dbReference>
<dbReference type="InterPro" id="IPR036291">
    <property type="entry name" value="NAD(P)-bd_dom_sf"/>
</dbReference>
<keyword evidence="2" id="KW-0813">Transport</keyword>
<dbReference type="PROSITE" id="PS51094">
    <property type="entry name" value="PTS_EIIA_TYPE_2"/>
    <property type="match status" value="1"/>
</dbReference>
<keyword evidence="7" id="KW-0406">Ion transport</keyword>
<dbReference type="SUPFAM" id="SSF55804">
    <property type="entry name" value="Phoshotransferase/anion transport protein"/>
    <property type="match status" value="1"/>
</dbReference>
<feature type="transmembrane region" description="Helical" evidence="9">
    <location>
        <begin position="12"/>
        <end position="31"/>
    </location>
</feature>
<dbReference type="SUPFAM" id="SSF51735">
    <property type="entry name" value="NAD(P)-binding Rossmann-fold domains"/>
    <property type="match status" value="1"/>
</dbReference>
<dbReference type="GO" id="GO:0015297">
    <property type="term" value="F:antiporter activity"/>
    <property type="evidence" value="ECO:0007669"/>
    <property type="project" value="UniProtKB-KW"/>
</dbReference>
<dbReference type="InParanoid" id="A0A317ZLL5"/>
<keyword evidence="6 9" id="KW-1133">Transmembrane helix</keyword>
<keyword evidence="8 9" id="KW-0472">Membrane</keyword>
<evidence type="ECO:0000256" key="8">
    <source>
        <dbReference type="ARBA" id="ARBA00023136"/>
    </source>
</evidence>
<feature type="transmembrane region" description="Helical" evidence="9">
    <location>
        <begin position="301"/>
        <end position="317"/>
    </location>
</feature>
<gene>
    <name evidence="11" type="ORF">DDZ13_06960</name>
</gene>